<dbReference type="Proteomes" id="UP001234297">
    <property type="component" value="Chromosome 2"/>
</dbReference>
<dbReference type="EMBL" id="CM056810">
    <property type="protein sequence ID" value="KAJ8642826.1"/>
    <property type="molecule type" value="Genomic_DNA"/>
</dbReference>
<protein>
    <submittedName>
        <fullName evidence="1">Uncharacterized protein</fullName>
    </submittedName>
</protein>
<name>A0ACC2MB26_PERAE</name>
<reference evidence="1 2" key="1">
    <citation type="journal article" date="2022" name="Hortic Res">
        <title>A haplotype resolved chromosomal level avocado genome allows analysis of novel avocado genes.</title>
        <authorList>
            <person name="Nath O."/>
            <person name="Fletcher S.J."/>
            <person name="Hayward A."/>
            <person name="Shaw L.M."/>
            <person name="Masouleh A.K."/>
            <person name="Furtado A."/>
            <person name="Henry R.J."/>
            <person name="Mitter N."/>
        </authorList>
    </citation>
    <scope>NUCLEOTIDE SEQUENCE [LARGE SCALE GENOMIC DNA]</scope>
    <source>
        <strain evidence="2">cv. Hass</strain>
    </source>
</reference>
<accession>A0ACC2MB26</accession>
<evidence type="ECO:0000313" key="2">
    <source>
        <dbReference type="Proteomes" id="UP001234297"/>
    </source>
</evidence>
<comment type="caution">
    <text evidence="1">The sequence shown here is derived from an EMBL/GenBank/DDBJ whole genome shotgun (WGS) entry which is preliminary data.</text>
</comment>
<keyword evidence="2" id="KW-1185">Reference proteome</keyword>
<organism evidence="1 2">
    <name type="scientific">Persea americana</name>
    <name type="common">Avocado</name>
    <dbReference type="NCBI Taxonomy" id="3435"/>
    <lineage>
        <taxon>Eukaryota</taxon>
        <taxon>Viridiplantae</taxon>
        <taxon>Streptophyta</taxon>
        <taxon>Embryophyta</taxon>
        <taxon>Tracheophyta</taxon>
        <taxon>Spermatophyta</taxon>
        <taxon>Magnoliopsida</taxon>
        <taxon>Magnoliidae</taxon>
        <taxon>Laurales</taxon>
        <taxon>Lauraceae</taxon>
        <taxon>Persea</taxon>
    </lineage>
</organism>
<evidence type="ECO:0000313" key="1">
    <source>
        <dbReference type="EMBL" id="KAJ8642826.1"/>
    </source>
</evidence>
<sequence>MNTEQQNLPKDSWEECPSNQDHSKTCNEALQYNKCSICLGSAQDPVVTLCGHLYCWPCIYMWLTRNYSQKQCPVCKKPLSQAMLVPLYGMGDGPIQAKKLQNPDIPNRPAYTVRTLLTQQLHYHEQQQRQSLYQHALYYNNHNNSFVGSWPMGGIFGEVAFSVLSWVYGCPQRRLHELNSIGSGSSIRQMRWEKEAERSLSRISAFLFCWLVLCLLLF</sequence>
<gene>
    <name evidence="1" type="ORF">MRB53_004574</name>
</gene>
<proteinExistence type="predicted"/>